<dbReference type="EMBL" id="MU002106">
    <property type="protein sequence ID" value="KAF2789905.1"/>
    <property type="molecule type" value="Genomic_DNA"/>
</dbReference>
<reference evidence="1" key="1">
    <citation type="journal article" date="2020" name="Stud. Mycol.">
        <title>101 Dothideomycetes genomes: a test case for predicting lifestyles and emergence of pathogens.</title>
        <authorList>
            <person name="Haridas S."/>
            <person name="Albert R."/>
            <person name="Binder M."/>
            <person name="Bloem J."/>
            <person name="Labutti K."/>
            <person name="Salamov A."/>
            <person name="Andreopoulos B."/>
            <person name="Baker S."/>
            <person name="Barry K."/>
            <person name="Bills G."/>
            <person name="Bluhm B."/>
            <person name="Cannon C."/>
            <person name="Castanera R."/>
            <person name="Culley D."/>
            <person name="Daum C."/>
            <person name="Ezra D."/>
            <person name="Gonzalez J."/>
            <person name="Henrissat B."/>
            <person name="Kuo A."/>
            <person name="Liang C."/>
            <person name="Lipzen A."/>
            <person name="Lutzoni F."/>
            <person name="Magnuson J."/>
            <person name="Mondo S."/>
            <person name="Nolan M."/>
            <person name="Ohm R."/>
            <person name="Pangilinan J."/>
            <person name="Park H.-J."/>
            <person name="Ramirez L."/>
            <person name="Alfaro M."/>
            <person name="Sun H."/>
            <person name="Tritt A."/>
            <person name="Yoshinaga Y."/>
            <person name="Zwiers L.-H."/>
            <person name="Turgeon B."/>
            <person name="Goodwin S."/>
            <person name="Spatafora J."/>
            <person name="Crous P."/>
            <person name="Grigoriev I."/>
        </authorList>
    </citation>
    <scope>NUCLEOTIDE SEQUENCE</scope>
    <source>
        <strain evidence="1">CBS 109.77</strain>
    </source>
</reference>
<dbReference type="OrthoDB" id="4526074at2759"/>
<name>A0A6A6X168_9PLEO</name>
<keyword evidence="2" id="KW-1185">Reference proteome</keyword>
<dbReference type="AlphaFoldDB" id="A0A6A6X168"/>
<evidence type="ECO:0000313" key="1">
    <source>
        <dbReference type="EMBL" id="KAF2789905.1"/>
    </source>
</evidence>
<sequence>MAQVICSKLDQIEKDIFSLCELGSFEDLHDRLSSILTQISTRKNLDEVVQLVRSGSPLQVRRITFNIKKLCDGTDESNYRWQKLQALNLDALILCMVSFKRITFLPTEQFTWLVNNANRYLEAQALSSSWIRCDQVKKAIAKTPRRANMVPFLEAYYKFEIHQWDEDVPSALRSRKRNCTESPEPLSSKRVHVEGNFFYAAFDCAFDYAFDYAFYYAFYG</sequence>
<gene>
    <name evidence="1" type="ORF">K505DRAFT_377912</name>
</gene>
<organism evidence="1 2">
    <name type="scientific">Melanomma pulvis-pyrius CBS 109.77</name>
    <dbReference type="NCBI Taxonomy" id="1314802"/>
    <lineage>
        <taxon>Eukaryota</taxon>
        <taxon>Fungi</taxon>
        <taxon>Dikarya</taxon>
        <taxon>Ascomycota</taxon>
        <taxon>Pezizomycotina</taxon>
        <taxon>Dothideomycetes</taxon>
        <taxon>Pleosporomycetidae</taxon>
        <taxon>Pleosporales</taxon>
        <taxon>Melanommataceae</taxon>
        <taxon>Melanomma</taxon>
    </lineage>
</organism>
<proteinExistence type="predicted"/>
<protein>
    <submittedName>
        <fullName evidence="1">Uncharacterized protein</fullName>
    </submittedName>
</protein>
<accession>A0A6A6X168</accession>
<evidence type="ECO:0000313" key="2">
    <source>
        <dbReference type="Proteomes" id="UP000799757"/>
    </source>
</evidence>
<dbReference type="Proteomes" id="UP000799757">
    <property type="component" value="Unassembled WGS sequence"/>
</dbReference>